<organism evidence="10 11">
    <name type="scientific">Roseospirillum parvum</name>
    <dbReference type="NCBI Taxonomy" id="83401"/>
    <lineage>
        <taxon>Bacteria</taxon>
        <taxon>Pseudomonadati</taxon>
        <taxon>Pseudomonadota</taxon>
        <taxon>Alphaproteobacteria</taxon>
        <taxon>Rhodospirillales</taxon>
        <taxon>Rhodospirillaceae</taxon>
        <taxon>Roseospirillum</taxon>
    </lineage>
</organism>
<gene>
    <name evidence="10" type="ORF">SAMN05421742_1053</name>
</gene>
<dbReference type="SMART" id="SM00387">
    <property type="entry name" value="HATPase_c"/>
    <property type="match status" value="1"/>
</dbReference>
<evidence type="ECO:0000256" key="2">
    <source>
        <dbReference type="ARBA" id="ARBA00012438"/>
    </source>
</evidence>
<dbReference type="InterPro" id="IPR036097">
    <property type="entry name" value="HisK_dim/P_sf"/>
</dbReference>
<dbReference type="Proteomes" id="UP000217076">
    <property type="component" value="Unassembled WGS sequence"/>
</dbReference>
<reference evidence="11" key="1">
    <citation type="submission" date="2016-10" db="EMBL/GenBank/DDBJ databases">
        <authorList>
            <person name="Varghese N."/>
            <person name="Submissions S."/>
        </authorList>
    </citation>
    <scope>NUCLEOTIDE SEQUENCE [LARGE SCALE GENOMIC DNA]</scope>
    <source>
        <strain evidence="11">930I</strain>
    </source>
</reference>
<evidence type="ECO:0000259" key="9">
    <source>
        <dbReference type="PROSITE" id="PS50113"/>
    </source>
</evidence>
<feature type="domain" description="PAC" evidence="9">
    <location>
        <begin position="59"/>
        <end position="109"/>
    </location>
</feature>
<dbReference type="Pfam" id="PF08448">
    <property type="entry name" value="PAS_4"/>
    <property type="match status" value="1"/>
</dbReference>
<evidence type="ECO:0000259" key="7">
    <source>
        <dbReference type="PROSITE" id="PS50109"/>
    </source>
</evidence>
<dbReference type="EC" id="2.7.13.3" evidence="2"/>
<dbReference type="Gene3D" id="1.10.287.130">
    <property type="match status" value="1"/>
</dbReference>
<comment type="catalytic activity">
    <reaction evidence="1">
        <text>ATP + protein L-histidine = ADP + protein N-phospho-L-histidine.</text>
        <dbReference type="EC" id="2.7.13.3"/>
    </reaction>
</comment>
<dbReference type="Pfam" id="PF02518">
    <property type="entry name" value="HATPase_c"/>
    <property type="match status" value="1"/>
</dbReference>
<feature type="domain" description="Histidine kinase" evidence="7">
    <location>
        <begin position="250"/>
        <end position="471"/>
    </location>
</feature>
<dbReference type="InterPro" id="IPR004358">
    <property type="entry name" value="Sig_transdc_His_kin-like_C"/>
</dbReference>
<dbReference type="PROSITE" id="PS50109">
    <property type="entry name" value="HIS_KIN"/>
    <property type="match status" value="1"/>
</dbReference>
<sequence length="477" mass="51861">MIADANLSPVVLDRLAEGVLLLDPVGRIVYANRRAGELLARAPADLLGTTFSAPIQTDEPVEIALPHPDGQILIADMLVVPLDTGDKRLSLASLRDMTGRSQAEAQLRESEATYRAVITHAIDGFWQMDRTGTLLEVNDAYLRMTGHDRATLLGCRPDFVDAEEDATAVAARMARTLETGGDMFETTHRTADGSIIDVEVSVSFAPAIADGRLFVFIRDITPRKRAEASILAAKSAAEQANRAKSEFLAAMSHDLRTPLNAIIGFTELILSRPFGLLGDPRYEDYLKDIRDSGDLLVSLVDDLLDLARVESGKVDLNEETLDLASVMAEATRQTRTMAEDAGQTIHLDCPRTLPGLHGDRRALIQVFTNLLTNAIKFNRDNGTIRFLAEMDEDGGLSVRVADQGIGMSGPEIARALKPFEQVDSAHARKHKGTGLGLFLCCQIMRLFEGRVQVDSTPSVGTTVSLHFPPQRVIASAP</sequence>
<evidence type="ECO:0000256" key="1">
    <source>
        <dbReference type="ARBA" id="ARBA00000085"/>
    </source>
</evidence>
<feature type="domain" description="PAS" evidence="8">
    <location>
        <begin position="110"/>
        <end position="180"/>
    </location>
</feature>
<dbReference type="OrthoDB" id="9801651at2"/>
<dbReference type="InterPro" id="IPR035965">
    <property type="entry name" value="PAS-like_dom_sf"/>
</dbReference>
<protein>
    <recommendedName>
        <fullName evidence="2">histidine kinase</fullName>
        <ecNumber evidence="2">2.7.13.3</ecNumber>
    </recommendedName>
</protein>
<dbReference type="Pfam" id="PF00989">
    <property type="entry name" value="PAS"/>
    <property type="match status" value="1"/>
</dbReference>
<dbReference type="PROSITE" id="PS50112">
    <property type="entry name" value="PAS"/>
    <property type="match status" value="2"/>
</dbReference>
<dbReference type="InterPro" id="IPR036890">
    <property type="entry name" value="HATPase_C_sf"/>
</dbReference>
<evidence type="ECO:0000313" key="10">
    <source>
        <dbReference type="EMBL" id="SDH20699.1"/>
    </source>
</evidence>
<dbReference type="AlphaFoldDB" id="A0A1G8AII0"/>
<keyword evidence="6" id="KW-0902">Two-component regulatory system</keyword>
<dbReference type="Pfam" id="PF00512">
    <property type="entry name" value="HisKA"/>
    <property type="match status" value="1"/>
</dbReference>
<keyword evidence="3" id="KW-0597">Phosphoprotein</keyword>
<keyword evidence="5" id="KW-0418">Kinase</keyword>
<dbReference type="RefSeq" id="WP_092618385.1">
    <property type="nucleotide sequence ID" value="NZ_FNCV01000005.1"/>
</dbReference>
<evidence type="ECO:0000256" key="3">
    <source>
        <dbReference type="ARBA" id="ARBA00022553"/>
    </source>
</evidence>
<name>A0A1G8AII0_9PROT</name>
<evidence type="ECO:0000256" key="5">
    <source>
        <dbReference type="ARBA" id="ARBA00022777"/>
    </source>
</evidence>
<dbReference type="SUPFAM" id="SSF55874">
    <property type="entry name" value="ATPase domain of HSP90 chaperone/DNA topoisomerase II/histidine kinase"/>
    <property type="match status" value="1"/>
</dbReference>
<dbReference type="Gene3D" id="3.30.565.10">
    <property type="entry name" value="Histidine kinase-like ATPase, C-terminal domain"/>
    <property type="match status" value="1"/>
</dbReference>
<evidence type="ECO:0000259" key="8">
    <source>
        <dbReference type="PROSITE" id="PS50112"/>
    </source>
</evidence>
<dbReference type="Gene3D" id="3.30.450.20">
    <property type="entry name" value="PAS domain"/>
    <property type="match status" value="3"/>
</dbReference>
<dbReference type="GO" id="GO:0006355">
    <property type="term" value="P:regulation of DNA-templated transcription"/>
    <property type="evidence" value="ECO:0007669"/>
    <property type="project" value="InterPro"/>
</dbReference>
<dbReference type="InterPro" id="IPR003661">
    <property type="entry name" value="HisK_dim/P_dom"/>
</dbReference>
<evidence type="ECO:0000313" key="11">
    <source>
        <dbReference type="Proteomes" id="UP000217076"/>
    </source>
</evidence>
<dbReference type="InterPro" id="IPR000014">
    <property type="entry name" value="PAS"/>
</dbReference>
<dbReference type="SUPFAM" id="SSF47384">
    <property type="entry name" value="Homodimeric domain of signal transducing histidine kinase"/>
    <property type="match status" value="1"/>
</dbReference>
<keyword evidence="4" id="KW-0808">Transferase</keyword>
<dbReference type="PANTHER" id="PTHR43711">
    <property type="entry name" value="TWO-COMPONENT HISTIDINE KINASE"/>
    <property type="match status" value="1"/>
</dbReference>
<keyword evidence="11" id="KW-1185">Reference proteome</keyword>
<evidence type="ECO:0000256" key="4">
    <source>
        <dbReference type="ARBA" id="ARBA00022679"/>
    </source>
</evidence>
<proteinExistence type="predicted"/>
<feature type="domain" description="PAS" evidence="8">
    <location>
        <begin position="11"/>
        <end position="85"/>
    </location>
</feature>
<dbReference type="InterPro" id="IPR013656">
    <property type="entry name" value="PAS_4"/>
</dbReference>
<dbReference type="SMART" id="SM00388">
    <property type="entry name" value="HisKA"/>
    <property type="match status" value="1"/>
</dbReference>
<dbReference type="SUPFAM" id="SSF55785">
    <property type="entry name" value="PYP-like sensor domain (PAS domain)"/>
    <property type="match status" value="2"/>
</dbReference>
<dbReference type="InterPro" id="IPR000700">
    <property type="entry name" value="PAS-assoc_C"/>
</dbReference>
<dbReference type="PRINTS" id="PR00344">
    <property type="entry name" value="BCTRLSENSOR"/>
</dbReference>
<dbReference type="STRING" id="83401.SAMN05421742_1053"/>
<dbReference type="CDD" id="cd00130">
    <property type="entry name" value="PAS"/>
    <property type="match status" value="2"/>
</dbReference>
<dbReference type="InterPro" id="IPR050736">
    <property type="entry name" value="Sensor_HK_Regulatory"/>
</dbReference>
<dbReference type="InterPro" id="IPR003594">
    <property type="entry name" value="HATPase_dom"/>
</dbReference>
<evidence type="ECO:0000256" key="6">
    <source>
        <dbReference type="ARBA" id="ARBA00023012"/>
    </source>
</evidence>
<dbReference type="CDD" id="cd00082">
    <property type="entry name" value="HisKA"/>
    <property type="match status" value="1"/>
</dbReference>
<dbReference type="InterPro" id="IPR005467">
    <property type="entry name" value="His_kinase_dom"/>
</dbReference>
<dbReference type="PROSITE" id="PS50113">
    <property type="entry name" value="PAC"/>
    <property type="match status" value="1"/>
</dbReference>
<accession>A0A1G8AII0</accession>
<dbReference type="GO" id="GO:0000155">
    <property type="term" value="F:phosphorelay sensor kinase activity"/>
    <property type="evidence" value="ECO:0007669"/>
    <property type="project" value="InterPro"/>
</dbReference>
<dbReference type="PANTHER" id="PTHR43711:SF26">
    <property type="entry name" value="SENSOR HISTIDINE KINASE RCSC"/>
    <property type="match status" value="1"/>
</dbReference>
<dbReference type="SMART" id="SM00091">
    <property type="entry name" value="PAS"/>
    <property type="match status" value="2"/>
</dbReference>
<dbReference type="EMBL" id="FNCV01000005">
    <property type="protein sequence ID" value="SDH20699.1"/>
    <property type="molecule type" value="Genomic_DNA"/>
</dbReference>
<dbReference type="NCBIfam" id="TIGR00229">
    <property type="entry name" value="sensory_box"/>
    <property type="match status" value="1"/>
</dbReference>
<dbReference type="InterPro" id="IPR013767">
    <property type="entry name" value="PAS_fold"/>
</dbReference>